<dbReference type="Pfam" id="PF01966">
    <property type="entry name" value="HD"/>
    <property type="match status" value="1"/>
</dbReference>
<name>A0ABT0K0J2_9ACTN</name>
<dbReference type="InterPro" id="IPR006675">
    <property type="entry name" value="HDIG_dom"/>
</dbReference>
<evidence type="ECO:0000313" key="4">
    <source>
        <dbReference type="Proteomes" id="UP001201873"/>
    </source>
</evidence>
<feature type="compositionally biased region" description="Low complexity" evidence="1">
    <location>
        <begin position="7"/>
        <end position="30"/>
    </location>
</feature>
<feature type="domain" description="HD/PDEase" evidence="2">
    <location>
        <begin position="48"/>
        <end position="183"/>
    </location>
</feature>
<organism evidence="3 4">
    <name type="scientific">Frankia umida</name>
    <dbReference type="NCBI Taxonomy" id="573489"/>
    <lineage>
        <taxon>Bacteria</taxon>
        <taxon>Bacillati</taxon>
        <taxon>Actinomycetota</taxon>
        <taxon>Actinomycetes</taxon>
        <taxon>Frankiales</taxon>
        <taxon>Frankiaceae</taxon>
        <taxon>Frankia</taxon>
    </lineage>
</organism>
<dbReference type="RefSeq" id="WP_248825565.1">
    <property type="nucleotide sequence ID" value="NZ_JALKFT010000016.1"/>
</dbReference>
<proteinExistence type="predicted"/>
<dbReference type="InterPro" id="IPR006674">
    <property type="entry name" value="HD_domain"/>
</dbReference>
<evidence type="ECO:0000313" key="3">
    <source>
        <dbReference type="EMBL" id="MCK9877303.1"/>
    </source>
</evidence>
<gene>
    <name evidence="3" type="ORF">MXD59_16225</name>
</gene>
<dbReference type="EMBL" id="JALKFT010000016">
    <property type="protein sequence ID" value="MCK9877303.1"/>
    <property type="molecule type" value="Genomic_DNA"/>
</dbReference>
<sequence length="227" mass="24124">MSLTARGASTGPAGSPTAGTATAAGAAGAATDQGAEELHRRYAPTSAAFTEVHSHCRIVWDVAASLLAAGAAPEADVTLVRTGALLHDIGVYRLYDDTGRLDHAQYLRHGVLGHELLAAEGLPRTVCRFASCHTGVGLTRAEIEAGGLPVPAADYLAETVEERLVMYADKFHSKSRPGSFLTAEAYRRSLRRFGTHKIDLFDALTTEFGLPDLPVLATRHHMTLHDA</sequence>
<feature type="region of interest" description="Disordered" evidence="1">
    <location>
        <begin position="1"/>
        <end position="30"/>
    </location>
</feature>
<reference evidence="3 4" key="1">
    <citation type="submission" date="2022-04" db="EMBL/GenBank/DDBJ databases">
        <title>Genome diversity in the genus Frankia.</title>
        <authorList>
            <person name="Carlos-Shanley C."/>
            <person name="Hahn D."/>
        </authorList>
    </citation>
    <scope>NUCLEOTIDE SEQUENCE [LARGE SCALE GENOMIC DNA]</scope>
    <source>
        <strain evidence="3 4">Ag45/Mut15</strain>
    </source>
</reference>
<dbReference type="NCBIfam" id="TIGR00277">
    <property type="entry name" value="HDIG"/>
    <property type="match status" value="1"/>
</dbReference>
<dbReference type="CDD" id="cd00077">
    <property type="entry name" value="HDc"/>
    <property type="match status" value="1"/>
</dbReference>
<dbReference type="Gene3D" id="1.10.3210.10">
    <property type="entry name" value="Hypothetical protein af1432"/>
    <property type="match status" value="1"/>
</dbReference>
<evidence type="ECO:0000259" key="2">
    <source>
        <dbReference type="SMART" id="SM00471"/>
    </source>
</evidence>
<dbReference type="Proteomes" id="UP001201873">
    <property type="component" value="Unassembled WGS sequence"/>
</dbReference>
<evidence type="ECO:0000256" key="1">
    <source>
        <dbReference type="SAM" id="MobiDB-lite"/>
    </source>
</evidence>
<comment type="caution">
    <text evidence="3">The sequence shown here is derived from an EMBL/GenBank/DDBJ whole genome shotgun (WGS) entry which is preliminary data.</text>
</comment>
<dbReference type="SUPFAM" id="SSF109604">
    <property type="entry name" value="HD-domain/PDEase-like"/>
    <property type="match status" value="1"/>
</dbReference>
<protein>
    <submittedName>
        <fullName evidence="3">HD domain-containing protein</fullName>
    </submittedName>
</protein>
<keyword evidence="4" id="KW-1185">Reference proteome</keyword>
<dbReference type="InterPro" id="IPR003607">
    <property type="entry name" value="HD/PDEase_dom"/>
</dbReference>
<dbReference type="SMART" id="SM00471">
    <property type="entry name" value="HDc"/>
    <property type="match status" value="1"/>
</dbReference>
<accession>A0ABT0K0J2</accession>